<keyword evidence="1" id="KW-1133">Transmembrane helix</keyword>
<reference evidence="2 3" key="1">
    <citation type="submission" date="2019-12" db="EMBL/GenBank/DDBJ databases">
        <title>Spirosoma sp. HMF4905 genome sequencing and assembly.</title>
        <authorList>
            <person name="Kang H."/>
            <person name="Cha I."/>
            <person name="Kim H."/>
            <person name="Joh K."/>
        </authorList>
    </citation>
    <scope>NUCLEOTIDE SEQUENCE [LARGE SCALE GENOMIC DNA]</scope>
    <source>
        <strain evidence="2 3">HMF4905</strain>
    </source>
</reference>
<accession>A0A7K1SN89</accession>
<keyword evidence="1" id="KW-0812">Transmembrane</keyword>
<feature type="transmembrane region" description="Helical" evidence="1">
    <location>
        <begin position="22"/>
        <end position="43"/>
    </location>
</feature>
<sequence length="88" mass="10033">MSTNSNGEDIEFMLEKFKPERYAYLSITIASFIILLICVILFITKNEMNERNVGYVAGMVGSSGAITYTASQLLRMWSDCINYFLNKK</sequence>
<evidence type="ECO:0000313" key="3">
    <source>
        <dbReference type="Proteomes" id="UP000436006"/>
    </source>
</evidence>
<gene>
    <name evidence="2" type="ORF">GO755_34840</name>
</gene>
<keyword evidence="3" id="KW-1185">Reference proteome</keyword>
<proteinExistence type="predicted"/>
<dbReference type="EMBL" id="WPIN01000021">
    <property type="protein sequence ID" value="MVM35251.1"/>
    <property type="molecule type" value="Genomic_DNA"/>
</dbReference>
<evidence type="ECO:0000256" key="1">
    <source>
        <dbReference type="SAM" id="Phobius"/>
    </source>
</evidence>
<dbReference type="AlphaFoldDB" id="A0A7K1SN89"/>
<organism evidence="2 3">
    <name type="scientific">Spirosoma arboris</name>
    <dbReference type="NCBI Taxonomy" id="2682092"/>
    <lineage>
        <taxon>Bacteria</taxon>
        <taxon>Pseudomonadati</taxon>
        <taxon>Bacteroidota</taxon>
        <taxon>Cytophagia</taxon>
        <taxon>Cytophagales</taxon>
        <taxon>Cytophagaceae</taxon>
        <taxon>Spirosoma</taxon>
    </lineage>
</organism>
<dbReference type="RefSeq" id="WP_157590057.1">
    <property type="nucleotide sequence ID" value="NZ_WPIN01000021.1"/>
</dbReference>
<keyword evidence="1" id="KW-0472">Membrane</keyword>
<comment type="caution">
    <text evidence="2">The sequence shown here is derived from an EMBL/GenBank/DDBJ whole genome shotgun (WGS) entry which is preliminary data.</text>
</comment>
<dbReference type="Proteomes" id="UP000436006">
    <property type="component" value="Unassembled WGS sequence"/>
</dbReference>
<name>A0A7K1SN89_9BACT</name>
<evidence type="ECO:0000313" key="2">
    <source>
        <dbReference type="EMBL" id="MVM35251.1"/>
    </source>
</evidence>
<protein>
    <submittedName>
        <fullName evidence="2">Uncharacterized protein</fullName>
    </submittedName>
</protein>